<feature type="transmembrane region" description="Helical" evidence="1">
    <location>
        <begin position="6"/>
        <end position="32"/>
    </location>
</feature>
<reference evidence="3" key="1">
    <citation type="journal article" date="2019" name="Int. J. Syst. Evol. Microbiol.">
        <title>The Global Catalogue of Microorganisms (GCM) 10K type strain sequencing project: providing services to taxonomists for standard genome sequencing and annotation.</title>
        <authorList>
            <consortium name="The Broad Institute Genomics Platform"/>
            <consortium name="The Broad Institute Genome Sequencing Center for Infectious Disease"/>
            <person name="Wu L."/>
            <person name="Ma J."/>
        </authorList>
    </citation>
    <scope>NUCLEOTIDE SEQUENCE [LARGE SCALE GENOMIC DNA]</scope>
    <source>
        <strain evidence="3">CCUG 42001</strain>
    </source>
</reference>
<evidence type="ECO:0000313" key="2">
    <source>
        <dbReference type="EMBL" id="MFC6387087.1"/>
    </source>
</evidence>
<feature type="transmembrane region" description="Helical" evidence="1">
    <location>
        <begin position="112"/>
        <end position="134"/>
    </location>
</feature>
<feature type="transmembrane region" description="Helical" evidence="1">
    <location>
        <begin position="213"/>
        <end position="235"/>
    </location>
</feature>
<feature type="transmembrane region" description="Helical" evidence="1">
    <location>
        <begin position="146"/>
        <end position="171"/>
    </location>
</feature>
<keyword evidence="3" id="KW-1185">Reference proteome</keyword>
<keyword evidence="1" id="KW-0472">Membrane</keyword>
<keyword evidence="1" id="KW-1133">Transmembrane helix</keyword>
<comment type="caution">
    <text evidence="2">The sequence shown here is derived from an EMBL/GenBank/DDBJ whole genome shotgun (WGS) entry which is preliminary data.</text>
</comment>
<sequence length="282" mass="31920">MPWVSIALKIIGLTISEWFSLLGGLIVFGFLFGLLERETNSRMIRTFGIKGIYFTAWLGTPIHELSHVVMCLVFRHKVTEVKLFQAIGPDGTIGYVRHTYRPDRLYQRIGNLFIGIAPLIGGSLSIAFCARLFLSSDVSLFSSDRANAPLFFSLLDLPSWVVLWKAVFALFQSLFVVDHFSNVWFWAFMLIALCVSSRMSLSPEDIRGAQSGTGALLVLFLIVNTLSSLLDHGLYQQMMHGIARLNFIMLLMLSLSLFFAFLIFLISSLLEFVIRYIKRRNS</sequence>
<dbReference type="RefSeq" id="WP_381452483.1">
    <property type="nucleotide sequence ID" value="NZ_JAMXWN010000010.1"/>
</dbReference>
<proteinExistence type="predicted"/>
<feature type="transmembrane region" description="Helical" evidence="1">
    <location>
        <begin position="183"/>
        <end position="201"/>
    </location>
</feature>
<feature type="transmembrane region" description="Helical" evidence="1">
    <location>
        <begin position="247"/>
        <end position="274"/>
    </location>
</feature>
<name>A0ABW1WHI7_9BACL</name>
<evidence type="ECO:0000313" key="3">
    <source>
        <dbReference type="Proteomes" id="UP001596267"/>
    </source>
</evidence>
<dbReference type="EMBL" id="JBHSTQ010000010">
    <property type="protein sequence ID" value="MFC6387087.1"/>
    <property type="molecule type" value="Genomic_DNA"/>
</dbReference>
<gene>
    <name evidence="2" type="ORF">ACFP7A_10770</name>
</gene>
<protein>
    <recommendedName>
        <fullName evidence="4">Integral membrane protein</fullName>
    </recommendedName>
</protein>
<accession>A0ABW1WHI7</accession>
<evidence type="ECO:0008006" key="4">
    <source>
        <dbReference type="Google" id="ProtNLM"/>
    </source>
</evidence>
<organism evidence="2 3">
    <name type="scientific">Sporolactobacillus kofuensis</name>
    <dbReference type="NCBI Taxonomy" id="269672"/>
    <lineage>
        <taxon>Bacteria</taxon>
        <taxon>Bacillati</taxon>
        <taxon>Bacillota</taxon>
        <taxon>Bacilli</taxon>
        <taxon>Bacillales</taxon>
        <taxon>Sporolactobacillaceae</taxon>
        <taxon>Sporolactobacillus</taxon>
    </lineage>
</organism>
<keyword evidence="1" id="KW-0812">Transmembrane</keyword>
<evidence type="ECO:0000256" key="1">
    <source>
        <dbReference type="SAM" id="Phobius"/>
    </source>
</evidence>
<dbReference type="Proteomes" id="UP001596267">
    <property type="component" value="Unassembled WGS sequence"/>
</dbReference>